<organism evidence="3 4">
    <name type="scientific">Paenibacillus sedimenti</name>
    <dbReference type="NCBI Taxonomy" id="2770274"/>
    <lineage>
        <taxon>Bacteria</taxon>
        <taxon>Bacillati</taxon>
        <taxon>Bacillota</taxon>
        <taxon>Bacilli</taxon>
        <taxon>Bacillales</taxon>
        <taxon>Paenibacillaceae</taxon>
        <taxon>Paenibacillus</taxon>
    </lineage>
</organism>
<gene>
    <name evidence="3" type="ORF">ICC18_32015</name>
</gene>
<evidence type="ECO:0000256" key="1">
    <source>
        <dbReference type="ARBA" id="ARBA00022723"/>
    </source>
</evidence>
<dbReference type="EMBL" id="JACVVD010000023">
    <property type="protein sequence ID" value="MBD0384668.1"/>
    <property type="molecule type" value="Genomic_DNA"/>
</dbReference>
<comment type="caution">
    <text evidence="3">The sequence shown here is derived from an EMBL/GenBank/DDBJ whole genome shotgun (WGS) entry which is preliminary data.</text>
</comment>
<dbReference type="SUPFAM" id="SSF54593">
    <property type="entry name" value="Glyoxalase/Bleomycin resistance protein/Dihydroxybiphenyl dioxygenase"/>
    <property type="match status" value="2"/>
</dbReference>
<evidence type="ECO:0000313" key="4">
    <source>
        <dbReference type="Proteomes" id="UP000650466"/>
    </source>
</evidence>
<dbReference type="InterPro" id="IPR037523">
    <property type="entry name" value="VOC_core"/>
</dbReference>
<protein>
    <submittedName>
        <fullName evidence="3">VOC family protein</fullName>
    </submittedName>
</protein>
<sequence length="303" mass="34117">MEQIFDENRERLASSFPIGYVSLNITNLEKSIDFYHSIIGLHVIMKTERFAVLGTSTEQPLIILAQEEAIQRKSNATGIDHLAILAPNRIELARHLGRILERNYPIRMITDHGVNESIYVNDPDGILIEITRDFTSEELVLHRPLSSQELAQELLDLSRQLQSASPEIATNRKIGHVLLKVSDLSQAEQFYVRDLGFQVSMRIPGAVFVASGDYHHHLGFHVWESGGGPRPDISAIGLRYFSIIAPNDEALLQTTGESIRNFRFVRDPAGNGIVLTSHATIHHEELLDMDQIILERSNSIENQ</sequence>
<evidence type="ECO:0000313" key="3">
    <source>
        <dbReference type="EMBL" id="MBD0384668.1"/>
    </source>
</evidence>
<dbReference type="Gene3D" id="3.10.180.10">
    <property type="entry name" value="2,3-Dihydroxybiphenyl 1,2-Dioxygenase, domain 1"/>
    <property type="match status" value="2"/>
</dbReference>
<name>A0A926KYP7_9BACL</name>
<dbReference type="PROSITE" id="PS51819">
    <property type="entry name" value="VOC"/>
    <property type="match status" value="2"/>
</dbReference>
<dbReference type="PANTHER" id="PTHR43279">
    <property type="entry name" value="CATECHOL-2,3-DIOXYGENASE"/>
    <property type="match status" value="1"/>
</dbReference>
<dbReference type="Pfam" id="PF00903">
    <property type="entry name" value="Glyoxalase"/>
    <property type="match status" value="2"/>
</dbReference>
<keyword evidence="4" id="KW-1185">Reference proteome</keyword>
<dbReference type="PROSITE" id="PS00934">
    <property type="entry name" value="GLYOXALASE_I_1"/>
    <property type="match status" value="1"/>
</dbReference>
<keyword evidence="1" id="KW-0479">Metal-binding</keyword>
<feature type="domain" description="VOC" evidence="2">
    <location>
        <begin position="17"/>
        <end position="133"/>
    </location>
</feature>
<dbReference type="Proteomes" id="UP000650466">
    <property type="component" value="Unassembled WGS sequence"/>
</dbReference>
<reference evidence="3" key="1">
    <citation type="submission" date="2020-09" db="EMBL/GenBank/DDBJ databases">
        <title>Draft Genome Sequence of Paenibacillus sp. WST5.</title>
        <authorList>
            <person name="Bao Z."/>
        </authorList>
    </citation>
    <scope>NUCLEOTIDE SEQUENCE</scope>
    <source>
        <strain evidence="3">WST5</strain>
    </source>
</reference>
<dbReference type="AlphaFoldDB" id="A0A926KYP7"/>
<dbReference type="InterPro" id="IPR018146">
    <property type="entry name" value="Glyoxalase_1_CS"/>
</dbReference>
<proteinExistence type="predicted"/>
<feature type="domain" description="VOC" evidence="2">
    <location>
        <begin position="173"/>
        <end position="289"/>
    </location>
</feature>
<dbReference type="InterPro" id="IPR004360">
    <property type="entry name" value="Glyas_Fos-R_dOase_dom"/>
</dbReference>
<accession>A0A926KYP7</accession>
<dbReference type="PANTHER" id="PTHR43279:SF1">
    <property type="entry name" value="CATECHOL-2,3-DIOXYGENASE"/>
    <property type="match status" value="1"/>
</dbReference>
<evidence type="ECO:0000259" key="2">
    <source>
        <dbReference type="PROSITE" id="PS51819"/>
    </source>
</evidence>
<dbReference type="InterPro" id="IPR029068">
    <property type="entry name" value="Glyas_Bleomycin-R_OHBP_Dase"/>
</dbReference>
<dbReference type="GO" id="GO:0004462">
    <property type="term" value="F:lactoylglutathione lyase activity"/>
    <property type="evidence" value="ECO:0007669"/>
    <property type="project" value="InterPro"/>
</dbReference>
<dbReference type="GO" id="GO:0046872">
    <property type="term" value="F:metal ion binding"/>
    <property type="evidence" value="ECO:0007669"/>
    <property type="project" value="UniProtKB-KW"/>
</dbReference>
<dbReference type="RefSeq" id="WP_188178428.1">
    <property type="nucleotide sequence ID" value="NZ_JACVVD010000023.1"/>
</dbReference>